<dbReference type="SUPFAM" id="SSF54897">
    <property type="entry name" value="Protease propeptides/inhibitors"/>
    <property type="match status" value="1"/>
</dbReference>
<keyword evidence="7" id="KW-0479">Metal-binding</keyword>
<dbReference type="PROSITE" id="PS00138">
    <property type="entry name" value="SUBTILASE_SER"/>
    <property type="match status" value="1"/>
</dbReference>
<dbReference type="SMART" id="SM00944">
    <property type="entry name" value="Pro-kuma_activ"/>
    <property type="match status" value="1"/>
</dbReference>
<evidence type="ECO:0000256" key="8">
    <source>
        <dbReference type="ARBA" id="ARBA00022801"/>
    </source>
</evidence>
<evidence type="ECO:0000256" key="9">
    <source>
        <dbReference type="ARBA" id="ARBA00022825"/>
    </source>
</evidence>
<comment type="cofactor">
    <cofactor evidence="2">
        <name>Ca(2+)</name>
        <dbReference type="ChEBI" id="CHEBI:29108"/>
    </cofactor>
</comment>
<comment type="catalytic activity">
    <reaction evidence="1">
        <text>Release of an N-terminal tripeptide from a polypeptide.</text>
        <dbReference type="EC" id="3.4.14.10"/>
    </reaction>
</comment>
<evidence type="ECO:0000256" key="7">
    <source>
        <dbReference type="ARBA" id="ARBA00022723"/>
    </source>
</evidence>
<feature type="active site" description="Charge relay system" evidence="12">
    <location>
        <position position="283"/>
    </location>
</feature>
<dbReference type="GO" id="GO:0004252">
    <property type="term" value="F:serine-type endopeptidase activity"/>
    <property type="evidence" value="ECO:0007669"/>
    <property type="project" value="UniProtKB-UniRule"/>
</dbReference>
<evidence type="ECO:0000256" key="13">
    <source>
        <dbReference type="SAM" id="SignalP"/>
    </source>
</evidence>
<dbReference type="InterPro" id="IPR036852">
    <property type="entry name" value="Peptidase_S8/S53_dom_sf"/>
</dbReference>
<dbReference type="GO" id="GO:0008240">
    <property type="term" value="F:tripeptidyl-peptidase activity"/>
    <property type="evidence" value="ECO:0007669"/>
    <property type="project" value="UniProtKB-EC"/>
</dbReference>
<dbReference type="PROSITE" id="PS51695">
    <property type="entry name" value="SEDOLISIN"/>
    <property type="match status" value="1"/>
</dbReference>
<feature type="active site" description="Charge relay system" evidence="12">
    <location>
        <position position="490"/>
    </location>
</feature>
<feature type="domain" description="Peptidase S53" evidence="14">
    <location>
        <begin position="210"/>
        <end position="574"/>
    </location>
</feature>
<keyword evidence="11" id="KW-0865">Zymogen</keyword>
<evidence type="ECO:0000313" key="15">
    <source>
        <dbReference type="EMBL" id="KAK0555491.1"/>
    </source>
</evidence>
<evidence type="ECO:0000256" key="5">
    <source>
        <dbReference type="ARBA" id="ARBA00012462"/>
    </source>
</evidence>
<sequence>MVAPKTLLSSFVALALTGTAFAATVGPRSGIFKTAPLIAPQWQQLGQANHALDYTLTFTLHPANQDGLTQRMQEISASGGPWLSAEEVASYVGPKAEDLTALQTYLKSQGIADSAISYSAAKDTVTVQTTVGKVAEMFAADMLSFVLSGTSPVARAKSITIPAAISSAVLDVAPILNFGQVFKIPTKKAAPSDFNVTLAERSTTGCSTSQVTPTCLRNLYQTSGYTPVTSTEGVTVMGYIDQYASQSDLTSFLNRYRPDAASATLNIQTTAGAVNDQSNPGDEANLDVQTVVSQSYPLKTTFLGYGNSNTAGDIFSLTFQYLLNQATKPGVVSISYGSDESDMTSSQAQAMCNYAQQLTAQGTTIVVSSGDSGVAGQKDTCPKGGKFIPTYPSGCPYILSVGATQNFSPEQAVSPSLAGFWSGAGFSNYFSTPSYQSSAVSSYESAISSTSTYTGNYFNKNGRAFPDVSSQGSNYLVCISGSFYTIGGTSASAPTWAAVLALLNDARVAAGKSRVGWIHPTIYGNTGGLTDLTSGASRGCGSSTTLGFPATSGYDASTGLGTPVFPGLRSVYGA</sequence>
<dbReference type="PANTHER" id="PTHR14218">
    <property type="entry name" value="PROTEASE S8 TRIPEPTIDYL PEPTIDASE I CLN2"/>
    <property type="match status" value="1"/>
</dbReference>
<dbReference type="CDD" id="cd04056">
    <property type="entry name" value="Peptidases_S53"/>
    <property type="match status" value="1"/>
</dbReference>
<evidence type="ECO:0000256" key="11">
    <source>
        <dbReference type="ARBA" id="ARBA00023145"/>
    </source>
</evidence>
<dbReference type="CDD" id="cd11377">
    <property type="entry name" value="Pro-peptidase_S53"/>
    <property type="match status" value="1"/>
</dbReference>
<comment type="function">
    <text evidence="3">Secreted tripeptidyl-peptidase which degrades proteins at acidic pHs and is involved in virulence.</text>
</comment>
<comment type="subcellular location">
    <subcellularLocation>
        <location evidence="4">Secreted</location>
        <location evidence="4">Extracellular space</location>
    </subcellularLocation>
</comment>
<comment type="caution">
    <text evidence="12">Lacks conserved residue(s) required for the propagation of feature annotation.</text>
</comment>
<evidence type="ECO:0000256" key="12">
    <source>
        <dbReference type="PROSITE-ProRule" id="PRU01032"/>
    </source>
</evidence>
<organism evidence="15 16">
    <name type="scientific">Tilletia horrida</name>
    <dbReference type="NCBI Taxonomy" id="155126"/>
    <lineage>
        <taxon>Eukaryota</taxon>
        <taxon>Fungi</taxon>
        <taxon>Dikarya</taxon>
        <taxon>Basidiomycota</taxon>
        <taxon>Ustilaginomycotina</taxon>
        <taxon>Exobasidiomycetes</taxon>
        <taxon>Tilletiales</taxon>
        <taxon>Tilletiaceae</taxon>
        <taxon>Tilletia</taxon>
    </lineage>
</organism>
<dbReference type="GO" id="GO:0046872">
    <property type="term" value="F:metal ion binding"/>
    <property type="evidence" value="ECO:0007669"/>
    <property type="project" value="UniProtKB-KW"/>
</dbReference>
<accession>A0AAN6JVP5</accession>
<feature type="active site" description="Charge relay system" evidence="12">
    <location>
        <position position="287"/>
    </location>
</feature>
<dbReference type="Pfam" id="PF00082">
    <property type="entry name" value="Peptidase_S8"/>
    <property type="match status" value="1"/>
</dbReference>
<dbReference type="InterPro" id="IPR050819">
    <property type="entry name" value="Tripeptidyl-peptidase_I"/>
</dbReference>
<evidence type="ECO:0000256" key="10">
    <source>
        <dbReference type="ARBA" id="ARBA00022837"/>
    </source>
</evidence>
<protein>
    <recommendedName>
        <fullName evidence="5">tripeptidyl-peptidase II</fullName>
        <ecNumber evidence="5">3.4.14.10</ecNumber>
    </recommendedName>
</protein>
<dbReference type="InterPro" id="IPR030400">
    <property type="entry name" value="Sedolisin_dom"/>
</dbReference>
<dbReference type="InterPro" id="IPR015366">
    <property type="entry name" value="S53_propep"/>
</dbReference>
<name>A0AAN6JVP5_9BASI</name>
<dbReference type="EMBL" id="JAPDMZ010000026">
    <property type="protein sequence ID" value="KAK0555491.1"/>
    <property type="molecule type" value="Genomic_DNA"/>
</dbReference>
<dbReference type="GO" id="GO:0006508">
    <property type="term" value="P:proteolysis"/>
    <property type="evidence" value="ECO:0007669"/>
    <property type="project" value="UniProtKB-KW"/>
</dbReference>
<evidence type="ECO:0000256" key="3">
    <source>
        <dbReference type="ARBA" id="ARBA00002451"/>
    </source>
</evidence>
<dbReference type="PANTHER" id="PTHR14218:SF15">
    <property type="entry name" value="TRIPEPTIDYL-PEPTIDASE 1"/>
    <property type="match status" value="1"/>
</dbReference>
<feature type="chain" id="PRO_5042961370" description="tripeptidyl-peptidase II" evidence="13">
    <location>
        <begin position="23"/>
        <end position="574"/>
    </location>
</feature>
<proteinExistence type="predicted"/>
<dbReference type="Gene3D" id="3.40.50.200">
    <property type="entry name" value="Peptidase S8/S53 domain"/>
    <property type="match status" value="1"/>
</dbReference>
<feature type="signal peptide" evidence="13">
    <location>
        <begin position="1"/>
        <end position="22"/>
    </location>
</feature>
<evidence type="ECO:0000313" key="16">
    <source>
        <dbReference type="Proteomes" id="UP001176517"/>
    </source>
</evidence>
<dbReference type="AlphaFoldDB" id="A0AAN6JVP5"/>
<dbReference type="Pfam" id="PF09286">
    <property type="entry name" value="Pro-kuma_activ"/>
    <property type="match status" value="1"/>
</dbReference>
<keyword evidence="16" id="KW-1185">Reference proteome</keyword>
<keyword evidence="13" id="KW-0732">Signal</keyword>
<evidence type="ECO:0000256" key="2">
    <source>
        <dbReference type="ARBA" id="ARBA00001913"/>
    </source>
</evidence>
<dbReference type="SUPFAM" id="SSF52743">
    <property type="entry name" value="Subtilisin-like"/>
    <property type="match status" value="1"/>
</dbReference>
<keyword evidence="6 12" id="KW-0645">Protease</keyword>
<evidence type="ECO:0000256" key="4">
    <source>
        <dbReference type="ARBA" id="ARBA00004239"/>
    </source>
</evidence>
<reference evidence="15" key="1">
    <citation type="journal article" date="2023" name="PhytoFront">
        <title>Draft Genome Resources of Seven Strains of Tilletia horrida, Causal Agent of Kernel Smut of Rice.</title>
        <authorList>
            <person name="Khanal S."/>
            <person name="Antony Babu S."/>
            <person name="Zhou X.G."/>
        </authorList>
    </citation>
    <scope>NUCLEOTIDE SEQUENCE</scope>
    <source>
        <strain evidence="15">TX6</strain>
    </source>
</reference>
<keyword evidence="9 12" id="KW-0720">Serine protease</keyword>
<dbReference type="InterPro" id="IPR000209">
    <property type="entry name" value="Peptidase_S8/S53_dom"/>
</dbReference>
<dbReference type="GO" id="GO:0005576">
    <property type="term" value="C:extracellular region"/>
    <property type="evidence" value="ECO:0007669"/>
    <property type="project" value="UniProtKB-SubCell"/>
</dbReference>
<keyword evidence="8 12" id="KW-0378">Hydrolase</keyword>
<gene>
    <name evidence="15" type="ORF">OC846_001651</name>
</gene>
<comment type="caution">
    <text evidence="15">The sequence shown here is derived from an EMBL/GenBank/DDBJ whole genome shotgun (WGS) entry which is preliminary data.</text>
</comment>
<evidence type="ECO:0000256" key="6">
    <source>
        <dbReference type="ARBA" id="ARBA00022670"/>
    </source>
</evidence>
<dbReference type="Proteomes" id="UP001176517">
    <property type="component" value="Unassembled WGS sequence"/>
</dbReference>
<evidence type="ECO:0000259" key="14">
    <source>
        <dbReference type="PROSITE" id="PS51695"/>
    </source>
</evidence>
<keyword evidence="10" id="KW-0106">Calcium</keyword>
<dbReference type="InterPro" id="IPR023828">
    <property type="entry name" value="Peptidase_S8_Ser-AS"/>
</dbReference>
<evidence type="ECO:0000256" key="1">
    <source>
        <dbReference type="ARBA" id="ARBA00001910"/>
    </source>
</evidence>
<dbReference type="EC" id="3.4.14.10" evidence="5"/>